<feature type="transmembrane region" description="Helical" evidence="6">
    <location>
        <begin position="560"/>
        <end position="580"/>
    </location>
</feature>
<reference evidence="7 8" key="1">
    <citation type="submission" date="2019-08" db="EMBL/GenBank/DDBJ databases">
        <title>In-depth cultivation of the pig gut microbiome towards novel bacterial diversity and tailored functional studies.</title>
        <authorList>
            <person name="Wylensek D."/>
            <person name="Hitch T.C.A."/>
            <person name="Clavel T."/>
        </authorList>
    </citation>
    <scope>NUCLEOTIDE SEQUENCE [LARGE SCALE GENOMIC DNA]</scope>
    <source>
        <strain evidence="7 8">WB03_NA08</strain>
    </source>
</reference>
<comment type="caution">
    <text evidence="7">The sequence shown here is derived from an EMBL/GenBank/DDBJ whole genome shotgun (WGS) entry which is preliminary data.</text>
</comment>
<comment type="subcellular location">
    <subcellularLocation>
        <location evidence="1">Cell membrane</location>
        <topology evidence="1">Multi-pass membrane protein</topology>
    </subcellularLocation>
</comment>
<protein>
    <submittedName>
        <fullName evidence="7">Flippase-like domain-containing protein</fullName>
    </submittedName>
</protein>
<evidence type="ECO:0000256" key="6">
    <source>
        <dbReference type="SAM" id="Phobius"/>
    </source>
</evidence>
<feature type="transmembrane region" description="Helical" evidence="6">
    <location>
        <begin position="186"/>
        <end position="213"/>
    </location>
</feature>
<feature type="transmembrane region" description="Helical" evidence="6">
    <location>
        <begin position="116"/>
        <end position="136"/>
    </location>
</feature>
<feature type="transmembrane region" description="Helical" evidence="6">
    <location>
        <begin position="40"/>
        <end position="62"/>
    </location>
</feature>
<gene>
    <name evidence="7" type="ORF">FYJ24_06680</name>
</gene>
<dbReference type="Proteomes" id="UP000470875">
    <property type="component" value="Unassembled WGS sequence"/>
</dbReference>
<dbReference type="PANTHER" id="PTHR39087">
    <property type="entry name" value="UPF0104 MEMBRANE PROTEIN MJ1595"/>
    <property type="match status" value="1"/>
</dbReference>
<evidence type="ECO:0000256" key="3">
    <source>
        <dbReference type="ARBA" id="ARBA00022692"/>
    </source>
</evidence>
<dbReference type="AlphaFoldDB" id="A0A6N7W7N9"/>
<evidence type="ECO:0000313" key="8">
    <source>
        <dbReference type="Proteomes" id="UP000470875"/>
    </source>
</evidence>
<feature type="transmembrane region" description="Helical" evidence="6">
    <location>
        <begin position="831"/>
        <end position="852"/>
    </location>
</feature>
<keyword evidence="8" id="KW-1185">Reference proteome</keyword>
<keyword evidence="5 6" id="KW-0472">Membrane</keyword>
<dbReference type="RefSeq" id="WP_154544826.1">
    <property type="nucleotide sequence ID" value="NZ_VULO01000007.1"/>
</dbReference>
<feature type="transmembrane region" description="Helical" evidence="6">
    <location>
        <begin position="660"/>
        <end position="687"/>
    </location>
</feature>
<feature type="transmembrane region" description="Helical" evidence="6">
    <location>
        <begin position="156"/>
        <end position="174"/>
    </location>
</feature>
<keyword evidence="2" id="KW-1003">Cell membrane</keyword>
<organism evidence="7 8">
    <name type="scientific">Scrofimicrobium canadense</name>
    <dbReference type="NCBI Taxonomy" id="2652290"/>
    <lineage>
        <taxon>Bacteria</taxon>
        <taxon>Bacillati</taxon>
        <taxon>Actinomycetota</taxon>
        <taxon>Actinomycetes</taxon>
        <taxon>Actinomycetales</taxon>
        <taxon>Actinomycetaceae</taxon>
        <taxon>Scrofimicrobium</taxon>
    </lineage>
</organism>
<dbReference type="InterPro" id="IPR022791">
    <property type="entry name" value="L-PG_synthase/AglD"/>
</dbReference>
<feature type="transmembrane region" description="Helical" evidence="6">
    <location>
        <begin position="627"/>
        <end position="648"/>
    </location>
</feature>
<sequence length="858" mass="92447">MESDPAREDREVEVLRKHRLKGPVLVADHLPTRLRRPEDLLEALFALCGILLVILVGLYAHSTTQGVAEDVREALGGIVRQILRMPVTVIESFFVIVSPAAVLISLARKGRYRSMVNAITTGAIAAITGWILVMAIPHLPSVLVDSLLVRTPTGGVISLDVVITVLAAALTVAADASQSSAVRFSWVGIWFLLIVSLIWGTATVPGMVVTVLLGRMIGCLARWGFGFDDRRALPADLVQGILDMGLSPSQIIRADVATDVEPLESWEVFENDDATSAPASRVAPRLLTRPIETSAIDSYEMAPPWGHRIDRNYRLWTTDGRELELHVMDPGSALTSTLGDLWNNIRLRGFTRWISPAILASAERAVLAAKTAAEAEVKTPRPLGIARAGDSVVVAWESTPLLADLLALHDAQAHIPDHFLAQAWLQLLDAHSRGVAHRNLDVHSLGVDAQGRLWILDWHEGEVASTDLSRQIDCAQMLAHLSLAVGTERALASAMDFFSASELTAIAVVMQSAIMPPEIRRRLRKTDILDNLRSSVAQEADVSAEDMAPAKLVRFAPRTLILFAVGAFALFAVVGSLNFTEIIEAVKGANPWWILVAFLLSTLIWLGSAIPLVAFAPVKLPFWRTTLVQIAASIVSLVAPAGIGPAAMNLRYLTKEKVKLPVAVASVTLVQISQVITSVFLLVVIAASTGTSVNLPIPSIMTVWIVAAVGAGLAGLLAITKIRTSLWTKARDIWEQIRPQLLWLIGHPQDLAKAFFGNVLMNVGFIGAFAASLAAFDYDLSILTVTITFLLSNTVGSAIPSPGGIGTTEAALTAGLQVAGVPPAIAVPTVLLYRLLTFYGRVPFAWIALHFVQKKGYV</sequence>
<evidence type="ECO:0000313" key="7">
    <source>
        <dbReference type="EMBL" id="MSS84452.1"/>
    </source>
</evidence>
<proteinExistence type="predicted"/>
<evidence type="ECO:0000256" key="4">
    <source>
        <dbReference type="ARBA" id="ARBA00022989"/>
    </source>
</evidence>
<keyword evidence="3 6" id="KW-0812">Transmembrane</keyword>
<feature type="transmembrane region" description="Helical" evidence="6">
    <location>
        <begin position="592"/>
        <end position="615"/>
    </location>
</feature>
<feature type="transmembrane region" description="Helical" evidence="6">
    <location>
        <begin position="755"/>
        <end position="776"/>
    </location>
</feature>
<dbReference type="GO" id="GO:0005886">
    <property type="term" value="C:plasma membrane"/>
    <property type="evidence" value="ECO:0007669"/>
    <property type="project" value="UniProtKB-SubCell"/>
</dbReference>
<accession>A0A6N7W7N9</accession>
<evidence type="ECO:0000256" key="1">
    <source>
        <dbReference type="ARBA" id="ARBA00004651"/>
    </source>
</evidence>
<evidence type="ECO:0000256" key="2">
    <source>
        <dbReference type="ARBA" id="ARBA00022475"/>
    </source>
</evidence>
<dbReference type="EMBL" id="VULO01000007">
    <property type="protein sequence ID" value="MSS84452.1"/>
    <property type="molecule type" value="Genomic_DNA"/>
</dbReference>
<keyword evidence="4 6" id="KW-1133">Transmembrane helix</keyword>
<feature type="transmembrane region" description="Helical" evidence="6">
    <location>
        <begin position="82"/>
        <end position="104"/>
    </location>
</feature>
<feature type="transmembrane region" description="Helical" evidence="6">
    <location>
        <begin position="699"/>
        <end position="719"/>
    </location>
</feature>
<dbReference type="PANTHER" id="PTHR39087:SF2">
    <property type="entry name" value="UPF0104 MEMBRANE PROTEIN MJ1595"/>
    <property type="match status" value="1"/>
</dbReference>
<dbReference type="Pfam" id="PF03706">
    <property type="entry name" value="LPG_synthase_TM"/>
    <property type="match status" value="1"/>
</dbReference>
<name>A0A6N7W7N9_9ACTO</name>
<evidence type="ECO:0000256" key="5">
    <source>
        <dbReference type="ARBA" id="ARBA00023136"/>
    </source>
</evidence>